<dbReference type="OMA" id="THKGDPA"/>
<feature type="transmembrane region" description="Helical" evidence="8">
    <location>
        <begin position="219"/>
        <end position="240"/>
    </location>
</feature>
<dbReference type="AlphaFoldDB" id="A0A045JS24"/>
<feature type="domain" description="Membrane transport protein MMPL" evidence="9">
    <location>
        <begin position="601"/>
        <end position="940"/>
    </location>
</feature>
<dbReference type="EMBL" id="CHKL01000109">
    <property type="protein sequence ID" value="COW04780.1"/>
    <property type="molecule type" value="Genomic_DNA"/>
</dbReference>
<feature type="transmembrane region" description="Helical" evidence="8">
    <location>
        <begin position="286"/>
        <end position="309"/>
    </location>
</feature>
<dbReference type="EMBL" id="QTBD01000011">
    <property type="protein sequence ID" value="REQ57211.1"/>
    <property type="molecule type" value="Genomic_DNA"/>
</dbReference>
<evidence type="ECO:0000256" key="8">
    <source>
        <dbReference type="SAM" id="Phobius"/>
    </source>
</evidence>
<dbReference type="EMBL" id="COPH01000003">
    <property type="protein sequence ID" value="CLV57419.1"/>
    <property type="molecule type" value="Genomic_DNA"/>
</dbReference>
<dbReference type="Proteomes" id="UP000671119">
    <property type="component" value="Unassembled WGS sequence"/>
</dbReference>
<reference evidence="14 19" key="3">
    <citation type="submission" date="2016-04" db="EMBL/GenBank/DDBJ databases">
        <authorList>
            <person name="Bigi M."/>
            <person name="Bigi F."/>
            <person name="Soria M.A."/>
        </authorList>
    </citation>
    <scope>NUCLEOTIDE SEQUENCE [LARGE SCALE GENOMIC DNA]</scope>
    <source>
        <strain evidence="14 19">6548</strain>
    </source>
</reference>
<feature type="transmembrane region" description="Helical" evidence="8">
    <location>
        <begin position="329"/>
        <end position="353"/>
    </location>
</feature>
<proteinExistence type="inferred from homology"/>
<evidence type="ECO:0000313" key="14">
    <source>
        <dbReference type="EMBL" id="OMH58276.1"/>
    </source>
</evidence>
<dbReference type="PANTHER" id="PTHR33406:SF6">
    <property type="entry name" value="MEMBRANE PROTEIN YDGH-RELATED"/>
    <property type="match status" value="1"/>
</dbReference>
<dbReference type="InterPro" id="IPR004869">
    <property type="entry name" value="MMPL_dom"/>
</dbReference>
<reference evidence="16 17" key="2">
    <citation type="submission" date="2015-03" db="EMBL/GenBank/DDBJ databases">
        <authorList>
            <consortium name="Pathogen Informatics"/>
        </authorList>
    </citation>
    <scope>NUCLEOTIDE SEQUENCE [LARGE SCALE GENOMIC DNA]</scope>
    <source>
        <strain evidence="10 16">H09601792</strain>
        <strain evidence="12 17">P00601463</strain>
    </source>
</reference>
<evidence type="ECO:0000313" key="15">
    <source>
        <dbReference type="EMBL" id="REQ57211.1"/>
    </source>
</evidence>
<reference evidence="15 20" key="4">
    <citation type="journal article" date="2017" name="N. Engl. J. Med.">
        <title>Transmission of Extensively Drug-Resistant Tuberculosis in South Africa.</title>
        <authorList>
            <person name="Shah N.S."/>
            <person name="Auld S.C."/>
            <person name="Brust J.C."/>
            <person name="Mathema B."/>
            <person name="Ismail N."/>
            <person name="Moodley P."/>
            <person name="Mlisana K."/>
            <person name="Allana S."/>
            <person name="Campbell A."/>
            <person name="Mthiyane T."/>
            <person name="Morris N."/>
            <person name="Mpangase P."/>
            <person name="van der Meulen H."/>
            <person name="Omar S.V."/>
            <person name="Brown T.S."/>
            <person name="Narechania A."/>
            <person name="Shaskina E."/>
            <person name="Kapwata T."/>
            <person name="Kreiswirth B."/>
            <person name="Gandhi N.R."/>
        </authorList>
    </citation>
    <scope>NUCLEOTIDE SEQUENCE [LARGE SCALE GENOMIC DNA]</scope>
    <source>
        <strain evidence="15 20">32301_S10</strain>
    </source>
</reference>
<dbReference type="FunFam" id="1.20.1640.10:FF:000020">
    <property type="entry name" value="Transmembrane transport protein MmpL10"/>
    <property type="match status" value="1"/>
</dbReference>
<dbReference type="GO" id="GO:0005886">
    <property type="term" value="C:plasma membrane"/>
    <property type="evidence" value="ECO:0007669"/>
    <property type="project" value="UniProtKB-SubCell"/>
</dbReference>
<protein>
    <submittedName>
        <fullName evidence="14">Membrane transport protein mmpL8</fullName>
    </submittedName>
    <submittedName>
        <fullName evidence="10 13">Transporter</fullName>
    </submittedName>
</protein>
<dbReference type="Proteomes" id="UP000189452">
    <property type="component" value="Chromosome"/>
</dbReference>
<feature type="transmembrane region" description="Helical" evidence="8">
    <location>
        <begin position="252"/>
        <end position="274"/>
    </location>
</feature>
<feature type="transmembrane region" description="Helical" evidence="8">
    <location>
        <begin position="374"/>
        <end position="396"/>
    </location>
</feature>
<evidence type="ECO:0000256" key="4">
    <source>
        <dbReference type="ARBA" id="ARBA00022692"/>
    </source>
</evidence>
<keyword evidence="5 8" id="KW-1133">Transmembrane helix</keyword>
<dbReference type="Pfam" id="PF03176">
    <property type="entry name" value="MMPL"/>
    <property type="match status" value="2"/>
</dbReference>
<dbReference type="InterPro" id="IPR004707">
    <property type="entry name" value="MmpL_fam"/>
</dbReference>
<feature type="transmembrane region" description="Helical" evidence="8">
    <location>
        <begin position="761"/>
        <end position="780"/>
    </location>
</feature>
<evidence type="ECO:0000313" key="12">
    <source>
        <dbReference type="EMBL" id="COW04780.1"/>
    </source>
</evidence>
<dbReference type="EMBL" id="JAGIZI010000006">
    <property type="protein sequence ID" value="MBP0682637.1"/>
    <property type="molecule type" value="Genomic_DNA"/>
</dbReference>
<dbReference type="PANTHER" id="PTHR33406">
    <property type="entry name" value="MEMBRANE PROTEIN MJ1562-RELATED"/>
    <property type="match status" value="1"/>
</dbReference>
<evidence type="ECO:0000256" key="6">
    <source>
        <dbReference type="ARBA" id="ARBA00023136"/>
    </source>
</evidence>
<accession>A0A045JS24</accession>
<dbReference type="FunFam" id="1.20.1640.10:FF:000018">
    <property type="entry name" value="Transmembrane transport protein MmpL10"/>
    <property type="match status" value="1"/>
</dbReference>
<evidence type="ECO:0000313" key="16">
    <source>
        <dbReference type="Proteomes" id="UP000046947"/>
    </source>
</evidence>
<evidence type="ECO:0000313" key="18">
    <source>
        <dbReference type="Proteomes" id="UP000050139"/>
    </source>
</evidence>
<evidence type="ECO:0000313" key="20">
    <source>
        <dbReference type="Proteomes" id="UP000256381"/>
    </source>
</evidence>
<evidence type="ECO:0000313" key="13">
    <source>
        <dbReference type="EMBL" id="MBP0682637.1"/>
    </source>
</evidence>
<dbReference type="Proteomes" id="UP000050139">
    <property type="component" value="Unassembled WGS sequence"/>
</dbReference>
<feature type="transmembrane region" description="Helical" evidence="8">
    <location>
        <begin position="20"/>
        <end position="39"/>
    </location>
</feature>
<evidence type="ECO:0000313" key="17">
    <source>
        <dbReference type="Proteomes" id="UP000048600"/>
    </source>
</evidence>
<dbReference type="EMBL" id="CFOH01000377">
    <property type="protein sequence ID" value="CFE54147.1"/>
    <property type="molecule type" value="Genomic_DNA"/>
</dbReference>
<keyword evidence="7" id="KW-0175">Coiled coil</keyword>
<dbReference type="InterPro" id="IPR050545">
    <property type="entry name" value="Mycobact_MmpL"/>
</dbReference>
<dbReference type="SUPFAM" id="SSF82866">
    <property type="entry name" value="Multidrug efflux transporter AcrB transmembrane domain"/>
    <property type="match status" value="2"/>
</dbReference>
<evidence type="ECO:0000313" key="19">
    <source>
        <dbReference type="Proteomes" id="UP000189452"/>
    </source>
</evidence>
<reference evidence="11 18" key="1">
    <citation type="submission" date="2015-03" db="EMBL/GenBank/DDBJ databases">
        <authorList>
            <consortium name="Pathogen Informatics"/>
            <person name="Murphy D."/>
        </authorList>
    </citation>
    <scope>NUCLEOTIDE SEQUENCE [LARGE SCALE GENOMIC DNA]</scope>
    <source>
        <strain evidence="11 18">0268S</strain>
    </source>
</reference>
<feature type="transmembrane region" description="Helical" evidence="8">
    <location>
        <begin position="823"/>
        <end position="844"/>
    </location>
</feature>
<keyword evidence="3" id="KW-1003">Cell membrane</keyword>
<keyword evidence="4 8" id="KW-0812">Transmembrane</keyword>
<dbReference type="Gene3D" id="1.20.1640.10">
    <property type="entry name" value="Multidrug efflux transporter AcrB transmembrane domain"/>
    <property type="match status" value="2"/>
</dbReference>
<feature type="coiled-coil region" evidence="7">
    <location>
        <begin position="591"/>
        <end position="618"/>
    </location>
</feature>
<dbReference type="NCBIfam" id="TIGR00833">
    <property type="entry name" value="actII"/>
    <property type="match status" value="1"/>
</dbReference>
<reference evidence="13 21" key="7">
    <citation type="submission" date="2021-03" db="EMBL/GenBank/DDBJ databases">
        <title>Whole Genome Sequencing of Mycobacterium tuberculosis clinical isolates from Arunachal Pradesh, India.</title>
        <authorList>
            <person name="Singh S."/>
            <person name="Mudliar S.R."/>
            <person name="Kulsum U."/>
            <person name="Rufai S.B."/>
            <person name="Singh P.K."/>
            <person name="Umpo M."/>
            <person name="Nyori M."/>
        </authorList>
    </citation>
    <scope>NUCLEOTIDE SEQUENCE [LARGE SCALE GENOMIC DNA]</scope>
    <source>
        <strain evidence="13 21">OMICS/BPL/0142/20/SP</strain>
    </source>
</reference>
<evidence type="ECO:0000256" key="2">
    <source>
        <dbReference type="ARBA" id="ARBA00010157"/>
    </source>
</evidence>
<feature type="domain" description="Membrane transport protein MMPL" evidence="9">
    <location>
        <begin position="53"/>
        <end position="381"/>
    </location>
</feature>
<evidence type="ECO:0000313" key="11">
    <source>
        <dbReference type="EMBL" id="CLV57419.1"/>
    </source>
</evidence>
<comment type="similarity">
    <text evidence="2">Belongs to the resistance-nodulation-cell division (RND) (TC 2.A.6) family. MmpL subfamily.</text>
</comment>
<dbReference type="RefSeq" id="WP_003898435.1">
    <property type="nucleotide sequence ID" value="NZ_AP017901.1"/>
</dbReference>
<evidence type="ECO:0000256" key="3">
    <source>
        <dbReference type="ARBA" id="ARBA00022475"/>
    </source>
</evidence>
<feature type="transmembrane region" description="Helical" evidence="8">
    <location>
        <begin position="865"/>
        <end position="886"/>
    </location>
</feature>
<dbReference type="Proteomes" id="UP000256381">
    <property type="component" value="Unassembled WGS sequence"/>
</dbReference>
<dbReference type="Proteomes" id="UP000046947">
    <property type="component" value="Unassembled WGS sequence"/>
</dbReference>
<reference evidence="15" key="6">
    <citation type="submission" date="2018-07" db="EMBL/GenBank/DDBJ databases">
        <authorList>
            <person name="Shah S."/>
            <person name="Brown T."/>
            <person name="Auld S."/>
            <person name="Bratton K."/>
            <person name="Narechania A."/>
            <person name="Mathema B."/>
            <person name="Gandhi N."/>
        </authorList>
    </citation>
    <scope>NUCLEOTIDE SEQUENCE</scope>
    <source>
        <strain evidence="15">32301_S10</strain>
    </source>
</reference>
<comment type="subcellular location">
    <subcellularLocation>
        <location evidence="1">Cell membrane</location>
        <topology evidence="1">Multi-pass membrane protein</topology>
    </subcellularLocation>
</comment>
<feature type="transmembrane region" description="Helical" evidence="8">
    <location>
        <begin position="898"/>
        <end position="926"/>
    </location>
</feature>
<dbReference type="SMR" id="A0A045JS24"/>
<feature type="transmembrane region" description="Helical" evidence="8">
    <location>
        <begin position="193"/>
        <end position="212"/>
    </location>
</feature>
<keyword evidence="6 8" id="KW-0472">Membrane</keyword>
<evidence type="ECO:0000256" key="5">
    <source>
        <dbReference type="ARBA" id="ARBA00022989"/>
    </source>
</evidence>
<evidence type="ECO:0000256" key="7">
    <source>
        <dbReference type="SAM" id="Coils"/>
    </source>
</evidence>
<name>A0A045JS24_MYCTX</name>
<evidence type="ECO:0000313" key="10">
    <source>
        <dbReference type="EMBL" id="CFE54147.1"/>
    </source>
</evidence>
<reference evidence="14 19" key="5">
    <citation type="submission" date="2017-02" db="EMBL/GenBank/DDBJ databases">
        <title>Protein polymorphisms may explain contrasting epidemiological fitness of two variants of a multidrug-resistant Mycobacterium tuberculosis strain.</title>
        <authorList>
            <person name="Bigi M.M."/>
            <person name="Lopez B."/>
            <person name="Blanco F.C."/>
            <person name="Sasiain M.C."/>
            <person name="De La Barrera S."/>
            <person name="Ritacco V."/>
            <person name="Bigi F."/>
            <person name="Soria M.A."/>
        </authorList>
    </citation>
    <scope>NUCLEOTIDE SEQUENCE [LARGE SCALE GENOMIC DNA]</scope>
    <source>
        <strain evidence="14 19">6548</strain>
    </source>
</reference>
<organism evidence="14 19">
    <name type="scientific">Mycobacterium tuberculosis</name>
    <dbReference type="NCBI Taxonomy" id="1773"/>
    <lineage>
        <taxon>Bacteria</taxon>
        <taxon>Bacillati</taxon>
        <taxon>Actinomycetota</taxon>
        <taxon>Actinomycetes</taxon>
        <taxon>Mycobacteriales</taxon>
        <taxon>Mycobacteriaceae</taxon>
        <taxon>Mycobacterium</taxon>
        <taxon>Mycobacterium tuberculosis complex</taxon>
    </lineage>
</organism>
<sequence>MRSQRLAGHLSAAARTIHALSLPIILFWVALTIVVNVVAPQLQSVARTHSVALGPHDAPSLIAMKRIGKDFQQFDSDTTAMVLLEGQEKLGDEAHRFYDVLVTKLSQDTTHVQHIENFWGDPLTAAGSQSADGKAAYVQLNLTGDQGGSQANESVAAVQRIVDSVPPPPGIKAYVTGPGPLGADRVVYGDRSLHTITGISIAVIAIMLFIAYRSLSAALIMLLTVGLELLAVRGIISTFAVNDLMGLSTFTVNVLVALTIAASTDYIIFLVGRYQEARATGQNREAAYYTMFGGTAHVVLASGLTVAGAMYCLGFTRLPYFNTLASPCAIGLVTVMLASLTLAPAIIAVASRFGLFDPKRATTKRRWRRIGTVVVRWPGPVLAATLLIALIGLLALPKYQTNYNERYYIPSAAPSNIGYLASDRHFPQARMEPEVLMVEADHDLRNPTDMLILDRIAKTVFHTPGIARVQSITRPLGAPIDHSSIPFQLGMQSTMTIENLQNLKDRVADLSTLTDQLQRMIDITQRTQELTRQLTDATHDMNAHTRQMRDNANELRDRIADFDDFWRPLRSFTYWERHCFDIPICWSMRSLLNSMDNVDKLTEDLANLTDDTERMDTTQRQLLAQLDPTIATMQTVKDLAQTLTSAFSGLVTQMEDMTRNATVMGRTFDAANNDDSFYLPPEAFQNPDFQRGLKLFLSPDGTCARFVITHRGDPASAEGISHIDPIMQAADEAVKGTPLQAASIYLAGTSSTYKDIHEGTLYDVMIAVVASLCLIFIIMLGITRSVVASAVIVGTVALSLGSAFGLSVLIWQHILHMPLHWLVLPMAIIVMLAVGSDYNLLLIARFQEEIGAGLKTGMIRAMAGTGRVVTIAGLVFAFTMGSMVASDLRVVGQIGTTIMIGLLFDTLVVRSYMTPALATLLGRWFWWPRRVDRLARQPQVLGPRRTTALSAERAALLQ</sequence>
<evidence type="ECO:0000256" key="1">
    <source>
        <dbReference type="ARBA" id="ARBA00004651"/>
    </source>
</evidence>
<gene>
    <name evidence="14" type="primary">mmpL8_1</name>
    <name evidence="10" type="synonym">mmpL1</name>
    <name evidence="14" type="ORF">A4S10_00425</name>
    <name evidence="15" type="ORF">DSJ38_01235</name>
    <name evidence="10" type="ORF">ERS007688_02320</name>
    <name evidence="12" type="ORF">ERS007741_01309</name>
    <name evidence="11" type="ORF">ERS094118_00544</name>
    <name evidence="13" type="ORF">J8J21_05790</name>
</gene>
<evidence type="ECO:0000313" key="21">
    <source>
        <dbReference type="Proteomes" id="UP000671119"/>
    </source>
</evidence>
<dbReference type="EMBL" id="LWDQ01000001">
    <property type="protein sequence ID" value="OMH58276.1"/>
    <property type="molecule type" value="Genomic_DNA"/>
</dbReference>
<feature type="transmembrane region" description="Helical" evidence="8">
    <location>
        <begin position="787"/>
        <end position="811"/>
    </location>
</feature>
<evidence type="ECO:0000259" key="9">
    <source>
        <dbReference type="Pfam" id="PF03176"/>
    </source>
</evidence>
<dbReference type="Proteomes" id="UP000048600">
    <property type="component" value="Unassembled WGS sequence"/>
</dbReference>